<dbReference type="Gene3D" id="1.10.510.10">
    <property type="entry name" value="Transferase(Phosphotransferase) domain 1"/>
    <property type="match status" value="1"/>
</dbReference>
<dbReference type="InterPro" id="IPR001245">
    <property type="entry name" value="Ser-Thr/Tyr_kinase_cat_dom"/>
</dbReference>
<dbReference type="InterPro" id="IPR046522">
    <property type="entry name" value="DUF6699"/>
</dbReference>
<dbReference type="EMBL" id="JBAHYK010000417">
    <property type="protein sequence ID" value="KAL0574225.1"/>
    <property type="molecule type" value="Genomic_DNA"/>
</dbReference>
<keyword evidence="4" id="KW-1185">Reference proteome</keyword>
<dbReference type="SUPFAM" id="SSF56112">
    <property type="entry name" value="Protein kinase-like (PK-like)"/>
    <property type="match status" value="1"/>
</dbReference>
<comment type="caution">
    <text evidence="3">The sequence shown here is derived from an EMBL/GenBank/DDBJ whole genome shotgun (WGS) entry which is preliminary data.</text>
</comment>
<feature type="compositionally biased region" description="Polar residues" evidence="1">
    <location>
        <begin position="412"/>
        <end position="421"/>
    </location>
</feature>
<accession>A0ABR3FG17</accession>
<dbReference type="Pfam" id="PF20415">
    <property type="entry name" value="DUF6699"/>
    <property type="match status" value="1"/>
</dbReference>
<dbReference type="PROSITE" id="PS50011">
    <property type="entry name" value="PROTEIN_KINASE_DOM"/>
    <property type="match status" value="1"/>
</dbReference>
<feature type="region of interest" description="Disordered" evidence="1">
    <location>
        <begin position="496"/>
        <end position="524"/>
    </location>
</feature>
<feature type="region of interest" description="Disordered" evidence="1">
    <location>
        <begin position="392"/>
        <end position="421"/>
    </location>
</feature>
<reference evidence="3 4" key="1">
    <citation type="submission" date="2024-02" db="EMBL/GenBank/DDBJ databases">
        <title>A draft genome for the cacao thread blight pathogen Marasmius crinis-equi.</title>
        <authorList>
            <person name="Cohen S.P."/>
            <person name="Baruah I.K."/>
            <person name="Amoako-Attah I."/>
            <person name="Bukari Y."/>
            <person name="Meinhardt L.W."/>
            <person name="Bailey B.A."/>
        </authorList>
    </citation>
    <scope>NUCLEOTIDE SEQUENCE [LARGE SCALE GENOMIC DNA]</scope>
    <source>
        <strain evidence="3 4">GH-76</strain>
    </source>
</reference>
<feature type="compositionally biased region" description="Pro residues" evidence="1">
    <location>
        <begin position="500"/>
        <end position="509"/>
    </location>
</feature>
<dbReference type="InterPro" id="IPR000719">
    <property type="entry name" value="Prot_kinase_dom"/>
</dbReference>
<evidence type="ECO:0000256" key="1">
    <source>
        <dbReference type="SAM" id="MobiDB-lite"/>
    </source>
</evidence>
<feature type="domain" description="Protein kinase" evidence="2">
    <location>
        <begin position="93"/>
        <end position="385"/>
    </location>
</feature>
<dbReference type="InterPro" id="IPR008271">
    <property type="entry name" value="Ser/Thr_kinase_AS"/>
</dbReference>
<proteinExistence type="predicted"/>
<evidence type="ECO:0000313" key="3">
    <source>
        <dbReference type="EMBL" id="KAL0574225.1"/>
    </source>
</evidence>
<dbReference type="InterPro" id="IPR051681">
    <property type="entry name" value="Ser/Thr_Kinases-Pseudokinases"/>
</dbReference>
<dbReference type="PANTHER" id="PTHR44329">
    <property type="entry name" value="SERINE/THREONINE-PROTEIN KINASE TNNI3K-RELATED"/>
    <property type="match status" value="1"/>
</dbReference>
<evidence type="ECO:0000259" key="2">
    <source>
        <dbReference type="PROSITE" id="PS50011"/>
    </source>
</evidence>
<protein>
    <recommendedName>
        <fullName evidence="2">Protein kinase domain-containing protein</fullName>
    </recommendedName>
</protein>
<dbReference type="Proteomes" id="UP001465976">
    <property type="component" value="Unassembled WGS sequence"/>
</dbReference>
<dbReference type="InterPro" id="IPR011009">
    <property type="entry name" value="Kinase-like_dom_sf"/>
</dbReference>
<organism evidence="3 4">
    <name type="scientific">Marasmius crinis-equi</name>
    <dbReference type="NCBI Taxonomy" id="585013"/>
    <lineage>
        <taxon>Eukaryota</taxon>
        <taxon>Fungi</taxon>
        <taxon>Dikarya</taxon>
        <taxon>Basidiomycota</taxon>
        <taxon>Agaricomycotina</taxon>
        <taxon>Agaricomycetes</taxon>
        <taxon>Agaricomycetidae</taxon>
        <taxon>Agaricales</taxon>
        <taxon>Marasmiineae</taxon>
        <taxon>Marasmiaceae</taxon>
        <taxon>Marasmius</taxon>
    </lineage>
</organism>
<dbReference type="SMART" id="SM00220">
    <property type="entry name" value="S_TKc"/>
    <property type="match status" value="1"/>
</dbReference>
<name>A0ABR3FG17_9AGAR</name>
<dbReference type="Pfam" id="PF07714">
    <property type="entry name" value="PK_Tyr_Ser-Thr"/>
    <property type="match status" value="1"/>
</dbReference>
<gene>
    <name evidence="3" type="ORF">V5O48_007722</name>
</gene>
<evidence type="ECO:0000313" key="4">
    <source>
        <dbReference type="Proteomes" id="UP001465976"/>
    </source>
</evidence>
<dbReference type="PROSITE" id="PS00108">
    <property type="entry name" value="PROTEIN_KINASE_ST"/>
    <property type="match status" value="1"/>
</dbReference>
<sequence length="836" mass="92837">MSTFTGPKREELSDVLQRKLVILETSLEDHTKRQDLTQIRGDEAQKTLDLLQLLADLPDPTPSPRSHVLKIMSRLSRESRRFPRCLVIKNVELLGKRPFGCGAFGDVYRGKVGDAATSQADCAVKVVRRAYFNPNEDDQDPDYKNILGNHVREAIIWRQLKHSSVLPFLGIYFLDDNWEDVCLVSPYMPNGNLAQFLRKTEPVQVDSPTLISDIALGLEYLHNEDIVHGDLKDLNILLTEAHRACICDFGLSRVGVTLGLPSSTYRGGTLGYMAPEVLRGGLSVKESDIYSVGVLFFMILKKVYDLPKDVPRGGGDQPRPTNLPEEKNYLWSLIQHCWMEERSARPTAKDIVKRVTSMNDIIPAPNWDLSLYSSIRNNIDFHPLLASACELSQHEEGESPPPSSLVADLKASTASDQSLQSPVDAYSAPAFGITHSSDHKSHAELRVGLPSQVSQTPPSLADMDVDIDDSADGEFEGTNLVKEEHVGLVMQLDQEIFTPPEDPPTPSPDPAARRRRSSGPLVGERQEWAYPIDLSGTGLAYPVHSTPYGAYTPLPPYAPASTYTPYALQRPPFTPHSSPASLYPPFQPLHSAQRYPSLYATPIPFLASTIRNRPRLPLTSQLPTHTLPANTPLNAATIPLSPPQPESIISHPAIFALEGGLTCLDWDVLFPPTPEYAKLVNPPTPRIDPELSEPAFKTGFVVSQLSLRTSTYLVLAYWMDIWGPLTFSEIPTVQGLLEAIHQYLHKPLTTVELDNLLSTPGNKENVIHVLRTRFRDGRDLGLKEGFKRLDVLGSHRKFAGVWIDAIELDERGETLEIEIMVGLRPNGLRMSIREGC</sequence>